<feature type="transmembrane region" description="Helical" evidence="7">
    <location>
        <begin position="185"/>
        <end position="205"/>
    </location>
</feature>
<sequence>MSLAEAAEGFFLLQSVAWRLTVYAWLCASGQLHKRLNRVPHPSLPLNDSASAPCQPSAARLLARKFFATYSLVLVVWPLEAVNFVVHVLARPVSWNPRSTAAGYSLWALQLLTFARVVTTHPGGVPSAWLRRAEARLVPAQRCPRSGALLPPRARFVRRAGAVVLGFDHWCHWLSTPIGLRNRKFFVLFVGYSALFCLMGSAHSLHDIALSMPSWLGTSPPSLSFEAIYAQHVAATNQGLRVYSALLALTAVLNPLAAVWLSCLTLHQALMVAFNRTTLHPLDWRYDVGVFANLKQVFGRQIWLWALPVMGDGPDADGLEWQLHPQCHLEHELSFEHEPEGIDLDSLFNRPDSHSARCCKRVLRAFLLWERWFLCGSVVVGAWRVCMMPCCLRILAASKMLPKPPTTLVESGLRKVL</sequence>
<evidence type="ECO:0000256" key="6">
    <source>
        <dbReference type="ARBA" id="ARBA00023315"/>
    </source>
</evidence>
<keyword evidence="6 7" id="KW-0012">Acyltransferase</keyword>
<comment type="caution">
    <text evidence="9">The sequence shown here is derived from an EMBL/GenBank/DDBJ whole genome shotgun (WGS) entry which is preliminary data.</text>
</comment>
<dbReference type="PANTHER" id="PTHR12246">
    <property type="entry name" value="PALMITOYLTRANSFERASE ZDHHC16"/>
    <property type="match status" value="1"/>
</dbReference>
<evidence type="ECO:0000313" key="9">
    <source>
        <dbReference type="EMBL" id="KAL1525676.1"/>
    </source>
</evidence>
<dbReference type="GO" id="GO:0016020">
    <property type="term" value="C:membrane"/>
    <property type="evidence" value="ECO:0007669"/>
    <property type="project" value="UniProtKB-SubCell"/>
</dbReference>
<protein>
    <recommendedName>
        <fullName evidence="7">Palmitoyltransferase</fullName>
        <ecNumber evidence="7">2.3.1.225</ecNumber>
    </recommendedName>
</protein>
<feature type="domain" description="Palmitoyltransferase DHHC" evidence="8">
    <location>
        <begin position="141"/>
        <end position="279"/>
    </location>
</feature>
<dbReference type="Pfam" id="PF01529">
    <property type="entry name" value="DHHC"/>
    <property type="match status" value="1"/>
</dbReference>
<evidence type="ECO:0000256" key="1">
    <source>
        <dbReference type="ARBA" id="ARBA00004141"/>
    </source>
</evidence>
<accession>A0AB34JY98</accession>
<evidence type="ECO:0000256" key="4">
    <source>
        <dbReference type="ARBA" id="ARBA00022989"/>
    </source>
</evidence>
<reference evidence="9 10" key="1">
    <citation type="journal article" date="2024" name="Science">
        <title>Giant polyketide synthase enzymes in the biosynthesis of giant marine polyether toxins.</title>
        <authorList>
            <person name="Fallon T.R."/>
            <person name="Shende V.V."/>
            <person name="Wierzbicki I.H."/>
            <person name="Pendleton A.L."/>
            <person name="Watervoot N.F."/>
            <person name="Auber R.P."/>
            <person name="Gonzalez D.J."/>
            <person name="Wisecaver J.H."/>
            <person name="Moore B.S."/>
        </authorList>
    </citation>
    <scope>NUCLEOTIDE SEQUENCE [LARGE SCALE GENOMIC DNA]</scope>
    <source>
        <strain evidence="9 10">12B1</strain>
    </source>
</reference>
<dbReference type="AlphaFoldDB" id="A0AB34JY98"/>
<keyword evidence="4 7" id="KW-1133">Transmembrane helix</keyword>
<dbReference type="EMBL" id="JBGBPQ010000004">
    <property type="protein sequence ID" value="KAL1525676.1"/>
    <property type="molecule type" value="Genomic_DNA"/>
</dbReference>
<dbReference type="GO" id="GO:0019706">
    <property type="term" value="F:protein-cysteine S-palmitoyltransferase activity"/>
    <property type="evidence" value="ECO:0007669"/>
    <property type="project" value="UniProtKB-EC"/>
</dbReference>
<evidence type="ECO:0000256" key="5">
    <source>
        <dbReference type="ARBA" id="ARBA00023136"/>
    </source>
</evidence>
<dbReference type="InterPro" id="IPR001594">
    <property type="entry name" value="Palmitoyltrfase_DHHC"/>
</dbReference>
<dbReference type="Proteomes" id="UP001515480">
    <property type="component" value="Unassembled WGS sequence"/>
</dbReference>
<dbReference type="PROSITE" id="PS50216">
    <property type="entry name" value="DHHC"/>
    <property type="match status" value="1"/>
</dbReference>
<evidence type="ECO:0000256" key="7">
    <source>
        <dbReference type="RuleBase" id="RU079119"/>
    </source>
</evidence>
<keyword evidence="10" id="KW-1185">Reference proteome</keyword>
<keyword evidence="5 7" id="KW-0472">Membrane</keyword>
<comment type="catalytic activity">
    <reaction evidence="7">
        <text>L-cysteinyl-[protein] + hexadecanoyl-CoA = S-hexadecanoyl-L-cysteinyl-[protein] + CoA</text>
        <dbReference type="Rhea" id="RHEA:36683"/>
        <dbReference type="Rhea" id="RHEA-COMP:10131"/>
        <dbReference type="Rhea" id="RHEA-COMP:11032"/>
        <dbReference type="ChEBI" id="CHEBI:29950"/>
        <dbReference type="ChEBI" id="CHEBI:57287"/>
        <dbReference type="ChEBI" id="CHEBI:57379"/>
        <dbReference type="ChEBI" id="CHEBI:74151"/>
        <dbReference type="EC" id="2.3.1.225"/>
    </reaction>
</comment>
<evidence type="ECO:0000256" key="2">
    <source>
        <dbReference type="ARBA" id="ARBA00022679"/>
    </source>
</evidence>
<keyword evidence="2 7" id="KW-0808">Transferase</keyword>
<comment type="similarity">
    <text evidence="7">Belongs to the DHHC palmitoyltransferase family.</text>
</comment>
<evidence type="ECO:0000259" key="8">
    <source>
        <dbReference type="Pfam" id="PF01529"/>
    </source>
</evidence>
<dbReference type="EC" id="2.3.1.225" evidence="7"/>
<dbReference type="InterPro" id="IPR039859">
    <property type="entry name" value="PFA4/ZDH16/20/ERF2-like"/>
</dbReference>
<name>A0AB34JY98_PRYPA</name>
<gene>
    <name evidence="9" type="ORF">AB1Y20_020526</name>
</gene>
<proteinExistence type="inferred from homology"/>
<evidence type="ECO:0000313" key="10">
    <source>
        <dbReference type="Proteomes" id="UP001515480"/>
    </source>
</evidence>
<comment type="subcellular location">
    <subcellularLocation>
        <location evidence="1">Membrane</location>
        <topology evidence="1">Multi-pass membrane protein</topology>
    </subcellularLocation>
</comment>
<evidence type="ECO:0000256" key="3">
    <source>
        <dbReference type="ARBA" id="ARBA00022692"/>
    </source>
</evidence>
<organism evidence="9 10">
    <name type="scientific">Prymnesium parvum</name>
    <name type="common">Toxic golden alga</name>
    <dbReference type="NCBI Taxonomy" id="97485"/>
    <lineage>
        <taxon>Eukaryota</taxon>
        <taxon>Haptista</taxon>
        <taxon>Haptophyta</taxon>
        <taxon>Prymnesiophyceae</taxon>
        <taxon>Prymnesiales</taxon>
        <taxon>Prymnesiaceae</taxon>
        <taxon>Prymnesium</taxon>
    </lineage>
</organism>
<comment type="domain">
    <text evidence="7">The DHHC domain is required for palmitoyltransferase activity.</text>
</comment>
<feature type="transmembrane region" description="Helical" evidence="7">
    <location>
        <begin position="67"/>
        <end position="89"/>
    </location>
</feature>
<feature type="transmembrane region" description="Helical" evidence="7">
    <location>
        <begin position="242"/>
        <end position="266"/>
    </location>
</feature>
<keyword evidence="3 7" id="KW-0812">Transmembrane</keyword>